<dbReference type="InterPro" id="IPR050527">
    <property type="entry name" value="Snail/Krueppel_Znf"/>
</dbReference>
<evidence type="ECO:0000313" key="10">
    <source>
        <dbReference type="EMBL" id="KAA0184649.1"/>
    </source>
</evidence>
<dbReference type="SUPFAM" id="SSF57667">
    <property type="entry name" value="beta-beta-alpha zinc fingers"/>
    <property type="match status" value="1"/>
</dbReference>
<feature type="transmembrane region" description="Helical" evidence="8">
    <location>
        <begin position="208"/>
        <end position="226"/>
    </location>
</feature>
<dbReference type="PANTHER" id="PTHR24388">
    <property type="entry name" value="ZINC FINGER PROTEIN"/>
    <property type="match status" value="1"/>
</dbReference>
<dbReference type="InterPro" id="IPR013087">
    <property type="entry name" value="Znf_C2H2_type"/>
</dbReference>
<evidence type="ECO:0000256" key="3">
    <source>
        <dbReference type="ARBA" id="ARBA00022737"/>
    </source>
</evidence>
<evidence type="ECO:0000256" key="4">
    <source>
        <dbReference type="ARBA" id="ARBA00022771"/>
    </source>
</evidence>
<comment type="subcellular location">
    <subcellularLocation>
        <location evidence="1">Nucleus</location>
    </subcellularLocation>
</comment>
<name>A0A8E0RLS3_9TREM</name>
<keyword evidence="2" id="KW-0479">Metal-binding</keyword>
<gene>
    <name evidence="10" type="ORF">FBUS_08393</name>
</gene>
<reference evidence="10" key="1">
    <citation type="submission" date="2019-05" db="EMBL/GenBank/DDBJ databases">
        <title>Annotation for the trematode Fasciolopsis buski.</title>
        <authorList>
            <person name="Choi Y.-J."/>
        </authorList>
    </citation>
    <scope>NUCLEOTIDE SEQUENCE</scope>
    <source>
        <strain evidence="10">HT</strain>
        <tissue evidence="10">Whole worm</tissue>
    </source>
</reference>
<feature type="transmembrane region" description="Helical" evidence="8">
    <location>
        <begin position="153"/>
        <end position="170"/>
    </location>
</feature>
<dbReference type="FunFam" id="3.30.160.60:FF:000100">
    <property type="entry name" value="Zinc finger 45-like"/>
    <property type="match status" value="1"/>
</dbReference>
<feature type="domain" description="C2H2-type" evidence="9">
    <location>
        <begin position="182"/>
        <end position="207"/>
    </location>
</feature>
<dbReference type="OrthoDB" id="40579at2759"/>
<keyword evidence="8" id="KW-0812">Transmembrane</keyword>
<organism evidence="10 11">
    <name type="scientific">Fasciolopsis buskii</name>
    <dbReference type="NCBI Taxonomy" id="27845"/>
    <lineage>
        <taxon>Eukaryota</taxon>
        <taxon>Metazoa</taxon>
        <taxon>Spiralia</taxon>
        <taxon>Lophotrochozoa</taxon>
        <taxon>Platyhelminthes</taxon>
        <taxon>Trematoda</taxon>
        <taxon>Digenea</taxon>
        <taxon>Plagiorchiida</taxon>
        <taxon>Echinostomata</taxon>
        <taxon>Echinostomatoidea</taxon>
        <taxon>Fasciolidae</taxon>
        <taxon>Fasciolopsis</taxon>
    </lineage>
</organism>
<feature type="domain" description="C2H2-type" evidence="9">
    <location>
        <begin position="13"/>
        <end position="41"/>
    </location>
</feature>
<dbReference type="AlphaFoldDB" id="A0A8E0RLS3"/>
<comment type="caution">
    <text evidence="10">The sequence shown here is derived from an EMBL/GenBank/DDBJ whole genome shotgun (WGS) entry which is preliminary data.</text>
</comment>
<dbReference type="GO" id="GO:0000978">
    <property type="term" value="F:RNA polymerase II cis-regulatory region sequence-specific DNA binding"/>
    <property type="evidence" value="ECO:0007669"/>
    <property type="project" value="TreeGrafter"/>
</dbReference>
<dbReference type="Gene3D" id="3.30.160.60">
    <property type="entry name" value="Classic Zinc Finger"/>
    <property type="match status" value="3"/>
</dbReference>
<feature type="domain" description="C2H2-type" evidence="9">
    <location>
        <begin position="113"/>
        <end position="141"/>
    </location>
</feature>
<dbReference type="FunFam" id="3.30.160.60:FF:000446">
    <property type="entry name" value="Zinc finger protein"/>
    <property type="match status" value="1"/>
</dbReference>
<dbReference type="EMBL" id="LUCM01010989">
    <property type="protein sequence ID" value="KAA0184649.1"/>
    <property type="molecule type" value="Genomic_DNA"/>
</dbReference>
<dbReference type="PROSITE" id="PS50157">
    <property type="entry name" value="ZINC_FINGER_C2H2_2"/>
    <property type="match status" value="4"/>
</dbReference>
<evidence type="ECO:0000256" key="2">
    <source>
        <dbReference type="ARBA" id="ARBA00022723"/>
    </source>
</evidence>
<protein>
    <recommendedName>
        <fullName evidence="9">C2H2-type domain-containing protein</fullName>
    </recommendedName>
</protein>
<dbReference type="InterPro" id="IPR036236">
    <property type="entry name" value="Znf_C2H2_sf"/>
</dbReference>
<evidence type="ECO:0000313" key="11">
    <source>
        <dbReference type="Proteomes" id="UP000728185"/>
    </source>
</evidence>
<feature type="domain" description="C2H2-type" evidence="9">
    <location>
        <begin position="75"/>
        <end position="103"/>
    </location>
</feature>
<dbReference type="GO" id="GO:0000981">
    <property type="term" value="F:DNA-binding transcription factor activity, RNA polymerase II-specific"/>
    <property type="evidence" value="ECO:0007669"/>
    <property type="project" value="TreeGrafter"/>
</dbReference>
<dbReference type="Pfam" id="PF00096">
    <property type="entry name" value="zf-C2H2"/>
    <property type="match status" value="3"/>
</dbReference>
<sequence length="227" mass="25793">MVASCHFSARTKYGCGLCGARFRVGVDVREHRLTVHSGNAFLYISATDIGSSFVPKFANFFSGSSPSSPIDEKSFDCTFCGSPFRTKSELADHRARIHQRKFNSLFEPRKRPYNCDTCGSAFSQLVHLNLHKNTVHLESQVASNWEFLYQNELLIILLLITYLFTISVRYSSLPFCSGKKPYKCNVCLRSFSQSGHLRIHKCVVERGISFFITIVIMHLYTCVIVHQ</sequence>
<dbReference type="Proteomes" id="UP000728185">
    <property type="component" value="Unassembled WGS sequence"/>
</dbReference>
<dbReference type="GO" id="GO:0005634">
    <property type="term" value="C:nucleus"/>
    <property type="evidence" value="ECO:0007669"/>
    <property type="project" value="UniProtKB-SubCell"/>
</dbReference>
<keyword evidence="4 7" id="KW-0863">Zinc-finger</keyword>
<dbReference type="PROSITE" id="PS00028">
    <property type="entry name" value="ZINC_FINGER_C2H2_1"/>
    <property type="match status" value="3"/>
</dbReference>
<keyword evidence="3" id="KW-0677">Repeat</keyword>
<evidence type="ECO:0000256" key="5">
    <source>
        <dbReference type="ARBA" id="ARBA00022833"/>
    </source>
</evidence>
<evidence type="ECO:0000256" key="8">
    <source>
        <dbReference type="SAM" id="Phobius"/>
    </source>
</evidence>
<keyword evidence="8" id="KW-0472">Membrane</keyword>
<dbReference type="GO" id="GO:0008270">
    <property type="term" value="F:zinc ion binding"/>
    <property type="evidence" value="ECO:0007669"/>
    <property type="project" value="UniProtKB-KW"/>
</dbReference>
<dbReference type="SMART" id="SM00355">
    <property type="entry name" value="ZnF_C2H2"/>
    <property type="match status" value="4"/>
</dbReference>
<evidence type="ECO:0000256" key="6">
    <source>
        <dbReference type="ARBA" id="ARBA00023242"/>
    </source>
</evidence>
<keyword evidence="6" id="KW-0539">Nucleus</keyword>
<accession>A0A8E0RLS3</accession>
<keyword evidence="5" id="KW-0862">Zinc</keyword>
<keyword evidence="8" id="KW-1133">Transmembrane helix</keyword>
<evidence type="ECO:0000256" key="1">
    <source>
        <dbReference type="ARBA" id="ARBA00004123"/>
    </source>
</evidence>
<evidence type="ECO:0000256" key="7">
    <source>
        <dbReference type="PROSITE-ProRule" id="PRU00042"/>
    </source>
</evidence>
<dbReference type="PANTHER" id="PTHR24388:SF54">
    <property type="entry name" value="PROTEIN ESCARGOT"/>
    <property type="match status" value="1"/>
</dbReference>
<keyword evidence="11" id="KW-1185">Reference proteome</keyword>
<evidence type="ECO:0000259" key="9">
    <source>
        <dbReference type="PROSITE" id="PS50157"/>
    </source>
</evidence>
<proteinExistence type="predicted"/>